<evidence type="ECO:0000256" key="5">
    <source>
        <dbReference type="SAM" id="Phobius"/>
    </source>
</evidence>
<feature type="transmembrane region" description="Helical" evidence="5">
    <location>
        <begin position="82"/>
        <end position="99"/>
    </location>
</feature>
<keyword evidence="8" id="KW-1185">Reference proteome</keyword>
<keyword evidence="3 5" id="KW-1133">Transmembrane helix</keyword>
<name>A0A927BFF2_9BACT</name>
<evidence type="ECO:0000313" key="7">
    <source>
        <dbReference type="EMBL" id="MBD2769064.1"/>
    </source>
</evidence>
<dbReference type="PANTHER" id="PTHR23514:SF13">
    <property type="entry name" value="INNER MEMBRANE PROTEIN YBJJ"/>
    <property type="match status" value="1"/>
</dbReference>
<dbReference type="InterPro" id="IPR051788">
    <property type="entry name" value="MFS_Transporter"/>
</dbReference>
<dbReference type="InterPro" id="IPR036259">
    <property type="entry name" value="MFS_trans_sf"/>
</dbReference>
<gene>
    <name evidence="7" type="ORF">IC235_14315</name>
</gene>
<dbReference type="Pfam" id="PF07690">
    <property type="entry name" value="MFS_1"/>
    <property type="match status" value="2"/>
</dbReference>
<comment type="subcellular location">
    <subcellularLocation>
        <location evidence="1">Membrane</location>
        <topology evidence="1">Multi-pass membrane protein</topology>
    </subcellularLocation>
</comment>
<feature type="transmembrane region" description="Helical" evidence="5">
    <location>
        <begin position="333"/>
        <end position="357"/>
    </location>
</feature>
<feature type="transmembrane region" description="Helical" evidence="5">
    <location>
        <begin position="105"/>
        <end position="124"/>
    </location>
</feature>
<dbReference type="PANTHER" id="PTHR23514">
    <property type="entry name" value="BYPASS OF STOP CODON PROTEIN 6"/>
    <property type="match status" value="1"/>
</dbReference>
<evidence type="ECO:0000256" key="1">
    <source>
        <dbReference type="ARBA" id="ARBA00004141"/>
    </source>
</evidence>
<evidence type="ECO:0000313" key="8">
    <source>
        <dbReference type="Proteomes" id="UP000612233"/>
    </source>
</evidence>
<dbReference type="Proteomes" id="UP000612233">
    <property type="component" value="Unassembled WGS sequence"/>
</dbReference>
<dbReference type="CDD" id="cd17393">
    <property type="entry name" value="MFS_MosC_like"/>
    <property type="match status" value="1"/>
</dbReference>
<proteinExistence type="predicted"/>
<dbReference type="EMBL" id="JACXAD010000016">
    <property type="protein sequence ID" value="MBD2769064.1"/>
    <property type="molecule type" value="Genomic_DNA"/>
</dbReference>
<organism evidence="7 8">
    <name type="scientific">Hymenobacter montanus</name>
    <dbReference type="NCBI Taxonomy" id="2771359"/>
    <lineage>
        <taxon>Bacteria</taxon>
        <taxon>Pseudomonadati</taxon>
        <taxon>Bacteroidota</taxon>
        <taxon>Cytophagia</taxon>
        <taxon>Cytophagales</taxon>
        <taxon>Hymenobacteraceae</taxon>
        <taxon>Hymenobacter</taxon>
    </lineage>
</organism>
<keyword evidence="2 5" id="KW-0812">Transmembrane</keyword>
<feature type="transmembrane region" description="Helical" evidence="5">
    <location>
        <begin position="363"/>
        <end position="381"/>
    </location>
</feature>
<dbReference type="SUPFAM" id="SSF103473">
    <property type="entry name" value="MFS general substrate transporter"/>
    <property type="match status" value="1"/>
</dbReference>
<comment type="caution">
    <text evidence="7">The sequence shown here is derived from an EMBL/GenBank/DDBJ whole genome shotgun (WGS) entry which is preliminary data.</text>
</comment>
<feature type="transmembrane region" description="Helical" evidence="5">
    <location>
        <begin position="51"/>
        <end position="75"/>
    </location>
</feature>
<evidence type="ECO:0000256" key="4">
    <source>
        <dbReference type="ARBA" id="ARBA00023136"/>
    </source>
</evidence>
<dbReference type="Gene3D" id="1.20.1250.20">
    <property type="entry name" value="MFS general substrate transporter like domains"/>
    <property type="match status" value="2"/>
</dbReference>
<dbReference type="RefSeq" id="WP_191005877.1">
    <property type="nucleotide sequence ID" value="NZ_JACXAD010000016.1"/>
</dbReference>
<feature type="domain" description="Major facilitator superfamily (MFS) profile" evidence="6">
    <location>
        <begin position="174"/>
        <end position="386"/>
    </location>
</feature>
<dbReference type="PROSITE" id="PS50850">
    <property type="entry name" value="MFS"/>
    <property type="match status" value="1"/>
</dbReference>
<evidence type="ECO:0000256" key="3">
    <source>
        <dbReference type="ARBA" id="ARBA00022989"/>
    </source>
</evidence>
<evidence type="ECO:0000259" key="6">
    <source>
        <dbReference type="PROSITE" id="PS50850"/>
    </source>
</evidence>
<keyword evidence="4 5" id="KW-0472">Membrane</keyword>
<protein>
    <submittedName>
        <fullName evidence="7">MFS transporter</fullName>
    </submittedName>
</protein>
<sequence>MISLTAPSQPISRKAHRVAVGALFFLLGLCFASWASRIPSVQQRMGVSEAQLGGLLLAIPIGQLLSLPFTGWLVAKEGSRKVVLWGLGLYAAALLGLGWASSLYQLLPCLVLFGIGGNLTNIAVNTQAVGVEELYEHQPIMASFHGLWSLAGFVAASLGTFMIGHAVAPGVHFLLIVLCLGAGLAVSAGYTVRQDRNVDPNPPIFVKPDQELLGLGAIAFCALICEGAMFDWSGVYFKKVVRAGPDWVGVGYTAFMSTMALGRFGADWLAGRLGARRVIQLSGLLTATGLLLAVLWPTLATAVLGFLLVGFGTSAVVPLVYSTAGKSSRMSAGMALASVSTIGFLGFLLGPPIIGLVAGATSLQVSFALIAGMGLCVSAVASRVRV</sequence>
<feature type="transmembrane region" description="Helical" evidence="5">
    <location>
        <begin position="173"/>
        <end position="192"/>
    </location>
</feature>
<evidence type="ECO:0000256" key="2">
    <source>
        <dbReference type="ARBA" id="ARBA00022692"/>
    </source>
</evidence>
<dbReference type="GO" id="GO:0016020">
    <property type="term" value="C:membrane"/>
    <property type="evidence" value="ECO:0007669"/>
    <property type="project" value="UniProtKB-SubCell"/>
</dbReference>
<accession>A0A927BFF2</accession>
<feature type="transmembrane region" description="Helical" evidence="5">
    <location>
        <begin position="212"/>
        <end position="235"/>
    </location>
</feature>
<dbReference type="InterPro" id="IPR011701">
    <property type="entry name" value="MFS"/>
</dbReference>
<dbReference type="InterPro" id="IPR020846">
    <property type="entry name" value="MFS_dom"/>
</dbReference>
<dbReference type="AlphaFoldDB" id="A0A927BFF2"/>
<dbReference type="GO" id="GO:0022857">
    <property type="term" value="F:transmembrane transporter activity"/>
    <property type="evidence" value="ECO:0007669"/>
    <property type="project" value="InterPro"/>
</dbReference>
<feature type="transmembrane region" description="Helical" evidence="5">
    <location>
        <begin position="278"/>
        <end position="296"/>
    </location>
</feature>
<reference evidence="7" key="1">
    <citation type="submission" date="2020-09" db="EMBL/GenBank/DDBJ databases">
        <authorList>
            <person name="Kim M.K."/>
        </authorList>
    </citation>
    <scope>NUCLEOTIDE SEQUENCE</scope>
    <source>
        <strain evidence="7">BT664</strain>
    </source>
</reference>
<feature type="transmembrane region" description="Helical" evidence="5">
    <location>
        <begin position="302"/>
        <end position="321"/>
    </location>
</feature>
<feature type="transmembrane region" description="Helical" evidence="5">
    <location>
        <begin position="145"/>
        <end position="167"/>
    </location>
</feature>
<feature type="transmembrane region" description="Helical" evidence="5">
    <location>
        <begin position="247"/>
        <end position="266"/>
    </location>
</feature>